<dbReference type="SUPFAM" id="SSF48371">
    <property type="entry name" value="ARM repeat"/>
    <property type="match status" value="1"/>
</dbReference>
<dbReference type="InterPro" id="IPR016024">
    <property type="entry name" value="ARM-type_fold"/>
</dbReference>
<reference evidence="4 5" key="1">
    <citation type="journal article" date="2024" name="Commun. Biol.">
        <title>Comparative genomic analysis of thermophilic fungi reveals convergent evolutionary adaptations and gene losses.</title>
        <authorList>
            <person name="Steindorff A.S."/>
            <person name="Aguilar-Pontes M.V."/>
            <person name="Robinson A.J."/>
            <person name="Andreopoulos B."/>
            <person name="LaButti K."/>
            <person name="Kuo A."/>
            <person name="Mondo S."/>
            <person name="Riley R."/>
            <person name="Otillar R."/>
            <person name="Haridas S."/>
            <person name="Lipzen A."/>
            <person name="Grimwood J."/>
            <person name="Schmutz J."/>
            <person name="Clum A."/>
            <person name="Reid I.D."/>
            <person name="Moisan M.C."/>
            <person name="Butler G."/>
            <person name="Nguyen T.T.M."/>
            <person name="Dewar K."/>
            <person name="Conant G."/>
            <person name="Drula E."/>
            <person name="Henrissat B."/>
            <person name="Hansel C."/>
            <person name="Singer S."/>
            <person name="Hutchinson M.I."/>
            <person name="de Vries R.P."/>
            <person name="Natvig D.O."/>
            <person name="Powell A.J."/>
            <person name="Tsang A."/>
            <person name="Grigoriev I.V."/>
        </authorList>
    </citation>
    <scope>NUCLEOTIDE SEQUENCE [LARGE SCALE GENOMIC DNA]</scope>
    <source>
        <strain evidence="4 5">CBS 620.91</strain>
    </source>
</reference>
<feature type="compositionally biased region" description="Acidic residues" evidence="2">
    <location>
        <begin position="46"/>
        <end position="81"/>
    </location>
</feature>
<sequence>MDTSENQPASSPAPSLARRSGRVTKPPARYVDDAPQATKRKRAADGEDQCADDESHDEADDVSESDSDGDNAGDDGDDSTVEEPRRASKKKSSSQSAKPRKPAAKKPKTNGTAPAGESVHTAQLPSRPKKTARIALAHGEASGLYADIFASGDSLEKVATDWYHRYRADDTAAVTDLVNCILLAAGCDQQVTQDDIRDPENCSNRLADLQNVYTEEGITDYPLISKGRTTKSFRELLVGFFRSLVAVLHDSDVLYKDNALMENIARWVASMSSSTLRPFRHTATTVALAMEVALVEVAKKLDERVTKTSQQFDAEKARKGKNKERLMAIQKNLKEAEQNRQICQEHITDFFETVFVHRYRDIDPKIRTECVEALGTWIWLLPTFFMEPEYLRYLGWMLSDISPQTRHEVLKQLARILKRDAEKLGHFIDRFRPRLVEIATRDADVGVRVAAIAVIQILKESGMLEPDEIDEIGMLIFDAELRVRRAVVDFFAGCVNDLIETKIEEIGGADAIDELFGDDNDVDGDYFSPRRDWISIKCLGELLAAYDARIEGESPTLPVARLDVATDSVNAAPSETRLSLTAQVLYEKINELRNWELLSGYLLYDHTTSTKSKASSGKRGSGGAALKSAIAPEGREEAVLLEVLEAAVRMSLASVSESDRNKRKHRQDGTDGVEDSVVHLATIIPRLLNKYGADASTAVTVLRLEHSLPLDIFQQLRQDSTTYGRLLDEVCTQFDRHVDRGVVQEATRALLHGRKYDELEEMTNNKIAELRETVINALRHFDKTYEIGDRGNMDVDSITQLGNILLKISKLAGIASCVDAFDAEGQTDDSISPVIELLIRIVHRGKLEQVDEALDDLEDEAVSYAIQAANYYFMWNIRSLLNLVQSSATISSGTVSRLAARRKTFVQNLVWTLSSRGTNDDLRVFATGALCDLHVTFASLREGVKHQPGASYPHFEPLYEPIQPTLTGELIEIYNAAERAYARVIKRALKEPSSHHNAQNQNDQDEAAQPLSDDEAVEVDEEDEEEAAADAALTPLERARKQLKLERVMCELAGKMVLAILAGMLDRPGQPHAGKLRRRLLRNQSRLGNNLKETLAYLDEGKLRERLAQHVEEEAAAAAAGGRGDKAKARPKGGKPAAAGSASRAAGGKAVGPKKTPLSVERVVSDDEDEMSELSDVEEPEMEERGEGSEGEGGERDGGGGDGVEDEDNDGGGGA</sequence>
<feature type="coiled-coil region" evidence="1">
    <location>
        <begin position="319"/>
        <end position="346"/>
    </location>
</feature>
<dbReference type="InterPro" id="IPR020839">
    <property type="entry name" value="SCD"/>
</dbReference>
<feature type="compositionally biased region" description="Basic residues" evidence="2">
    <location>
        <begin position="87"/>
        <end position="108"/>
    </location>
</feature>
<dbReference type="PANTHER" id="PTHR11199:SF0">
    <property type="entry name" value="LD34181P-RELATED"/>
    <property type="match status" value="1"/>
</dbReference>
<feature type="region of interest" description="Disordered" evidence="2">
    <location>
        <begin position="1"/>
        <end position="130"/>
    </location>
</feature>
<proteinExistence type="predicted"/>
<feature type="region of interest" description="Disordered" evidence="2">
    <location>
        <begin position="991"/>
        <end position="1031"/>
    </location>
</feature>
<evidence type="ECO:0000313" key="4">
    <source>
        <dbReference type="EMBL" id="KAL1840222.1"/>
    </source>
</evidence>
<feature type="region of interest" description="Disordered" evidence="2">
    <location>
        <begin position="1114"/>
        <end position="1215"/>
    </location>
</feature>
<protein>
    <recommendedName>
        <fullName evidence="3">SCD domain-containing protein</fullName>
    </recommendedName>
</protein>
<dbReference type="Pfam" id="PF24571">
    <property type="entry name" value="HEAT_SCC3-SA"/>
    <property type="match status" value="1"/>
</dbReference>
<dbReference type="InterPro" id="IPR011989">
    <property type="entry name" value="ARM-like"/>
</dbReference>
<dbReference type="EMBL" id="JAZGSY010000122">
    <property type="protein sequence ID" value="KAL1840222.1"/>
    <property type="molecule type" value="Genomic_DNA"/>
</dbReference>
<dbReference type="InterPro" id="IPR013721">
    <property type="entry name" value="STAG"/>
</dbReference>
<evidence type="ECO:0000256" key="2">
    <source>
        <dbReference type="SAM" id="MobiDB-lite"/>
    </source>
</evidence>
<feature type="compositionally biased region" description="Acidic residues" evidence="2">
    <location>
        <begin position="1203"/>
        <end position="1215"/>
    </location>
</feature>
<evidence type="ECO:0000259" key="3">
    <source>
        <dbReference type="PROSITE" id="PS51425"/>
    </source>
</evidence>
<dbReference type="InterPro" id="IPR039662">
    <property type="entry name" value="Cohesin_Scc3/SA"/>
</dbReference>
<gene>
    <name evidence="4" type="ORF">VTJ49DRAFT_705</name>
</gene>
<dbReference type="PANTHER" id="PTHR11199">
    <property type="entry name" value="STROMAL ANTIGEN"/>
    <property type="match status" value="1"/>
</dbReference>
<dbReference type="Pfam" id="PF21581">
    <property type="entry name" value="SCD"/>
    <property type="match status" value="1"/>
</dbReference>
<evidence type="ECO:0000256" key="1">
    <source>
        <dbReference type="SAM" id="Coils"/>
    </source>
</evidence>
<evidence type="ECO:0000313" key="5">
    <source>
        <dbReference type="Proteomes" id="UP001583172"/>
    </source>
</evidence>
<feature type="coiled-coil region" evidence="1">
    <location>
        <begin position="840"/>
        <end position="867"/>
    </location>
</feature>
<feature type="compositionally biased region" description="Acidic residues" evidence="2">
    <location>
        <begin position="1012"/>
        <end position="1028"/>
    </location>
</feature>
<keyword evidence="1" id="KW-0175">Coiled coil</keyword>
<dbReference type="InterPro" id="IPR056396">
    <property type="entry name" value="HEAT_SCC3-SA"/>
</dbReference>
<dbReference type="Proteomes" id="UP001583172">
    <property type="component" value="Unassembled WGS sequence"/>
</dbReference>
<accession>A0ABR3VEJ0</accession>
<dbReference type="Pfam" id="PF08514">
    <property type="entry name" value="STAG"/>
    <property type="match status" value="1"/>
</dbReference>
<feature type="compositionally biased region" description="Acidic residues" evidence="2">
    <location>
        <begin position="1166"/>
        <end position="1182"/>
    </location>
</feature>
<dbReference type="Gene3D" id="1.25.10.10">
    <property type="entry name" value="Leucine-rich Repeat Variant"/>
    <property type="match status" value="1"/>
</dbReference>
<comment type="caution">
    <text evidence="4">The sequence shown here is derived from an EMBL/GenBank/DDBJ whole genome shotgun (WGS) entry which is preliminary data.</text>
</comment>
<feature type="domain" description="SCD" evidence="3">
    <location>
        <begin position="355"/>
        <end position="438"/>
    </location>
</feature>
<organism evidence="4 5">
    <name type="scientific">Humicola insolens</name>
    <name type="common">Soft-rot fungus</name>
    <dbReference type="NCBI Taxonomy" id="85995"/>
    <lineage>
        <taxon>Eukaryota</taxon>
        <taxon>Fungi</taxon>
        <taxon>Dikarya</taxon>
        <taxon>Ascomycota</taxon>
        <taxon>Pezizomycotina</taxon>
        <taxon>Sordariomycetes</taxon>
        <taxon>Sordariomycetidae</taxon>
        <taxon>Sordariales</taxon>
        <taxon>Chaetomiaceae</taxon>
        <taxon>Mycothermus</taxon>
    </lineage>
</organism>
<feature type="compositionally biased region" description="Low complexity" evidence="2">
    <location>
        <begin position="1134"/>
        <end position="1148"/>
    </location>
</feature>
<feature type="compositionally biased region" description="Low complexity" evidence="2">
    <location>
        <begin position="8"/>
        <end position="18"/>
    </location>
</feature>
<keyword evidence="5" id="KW-1185">Reference proteome</keyword>
<name>A0ABR3VEJ0_HUMIN</name>
<feature type="compositionally biased region" description="Basic and acidic residues" evidence="2">
    <location>
        <begin position="1183"/>
        <end position="1199"/>
    </location>
</feature>
<dbReference type="PROSITE" id="PS51425">
    <property type="entry name" value="SCD"/>
    <property type="match status" value="1"/>
</dbReference>